<evidence type="ECO:0000313" key="6">
    <source>
        <dbReference type="EMBL" id="KXN65182.1"/>
    </source>
</evidence>
<protein>
    <recommendedName>
        <fullName evidence="4">Probable quinone oxidoreductase</fullName>
    </recommendedName>
    <alternativeName>
        <fullName evidence="3">NADPH:quinone reductase</fullName>
    </alternativeName>
</protein>
<dbReference type="EMBL" id="KQ964954">
    <property type="protein sequence ID" value="KXN65182.1"/>
    <property type="molecule type" value="Genomic_DNA"/>
</dbReference>
<dbReference type="Gene3D" id="3.40.50.720">
    <property type="entry name" value="NAD(P)-binding Rossmann-like Domain"/>
    <property type="match status" value="1"/>
</dbReference>
<keyword evidence="2" id="KW-0560">Oxidoreductase</keyword>
<dbReference type="AlphaFoldDB" id="A0A137NR34"/>
<name>A0A137NR34_CONC2</name>
<dbReference type="SUPFAM" id="SSF50129">
    <property type="entry name" value="GroES-like"/>
    <property type="match status" value="1"/>
</dbReference>
<evidence type="ECO:0000256" key="4">
    <source>
        <dbReference type="ARBA" id="ARBA00070796"/>
    </source>
</evidence>
<dbReference type="Gene3D" id="3.90.180.10">
    <property type="entry name" value="Medium-chain alcohol dehydrogenases, catalytic domain"/>
    <property type="match status" value="1"/>
</dbReference>
<dbReference type="Pfam" id="PF00107">
    <property type="entry name" value="ADH_zinc_N"/>
    <property type="match status" value="1"/>
</dbReference>
<dbReference type="OMA" id="VLKINIH"/>
<dbReference type="GO" id="GO:0005829">
    <property type="term" value="C:cytosol"/>
    <property type="evidence" value="ECO:0007669"/>
    <property type="project" value="TreeGrafter"/>
</dbReference>
<dbReference type="InterPro" id="IPR013154">
    <property type="entry name" value="ADH-like_N"/>
</dbReference>
<evidence type="ECO:0000256" key="3">
    <source>
        <dbReference type="ARBA" id="ARBA00043088"/>
    </source>
</evidence>
<dbReference type="InterPro" id="IPR011032">
    <property type="entry name" value="GroES-like_sf"/>
</dbReference>
<dbReference type="PANTHER" id="PTHR48106:SF13">
    <property type="entry name" value="QUINONE OXIDOREDUCTASE-RELATED"/>
    <property type="match status" value="1"/>
</dbReference>
<dbReference type="SUPFAM" id="SSF51735">
    <property type="entry name" value="NAD(P)-binding Rossmann-fold domains"/>
    <property type="match status" value="1"/>
</dbReference>
<dbReference type="STRING" id="796925.A0A137NR34"/>
<feature type="domain" description="Enoyl reductase (ER)" evidence="5">
    <location>
        <begin position="13"/>
        <end position="321"/>
    </location>
</feature>
<dbReference type="GO" id="GO:0070402">
    <property type="term" value="F:NADPH binding"/>
    <property type="evidence" value="ECO:0007669"/>
    <property type="project" value="TreeGrafter"/>
</dbReference>
<dbReference type="GO" id="GO:0003960">
    <property type="term" value="F:quinone reductase (NADPH) activity"/>
    <property type="evidence" value="ECO:0007669"/>
    <property type="project" value="InterPro"/>
</dbReference>
<dbReference type="InterPro" id="IPR013149">
    <property type="entry name" value="ADH-like_C"/>
</dbReference>
<dbReference type="PANTHER" id="PTHR48106">
    <property type="entry name" value="QUINONE OXIDOREDUCTASE PIG3-RELATED"/>
    <property type="match status" value="1"/>
</dbReference>
<dbReference type="OrthoDB" id="48317at2759"/>
<gene>
    <name evidence="6" type="ORF">CONCODRAFT_13323</name>
</gene>
<organism evidence="6 7">
    <name type="scientific">Conidiobolus coronatus (strain ATCC 28846 / CBS 209.66 / NRRL 28638)</name>
    <name type="common">Delacroixia coronata</name>
    <dbReference type="NCBI Taxonomy" id="796925"/>
    <lineage>
        <taxon>Eukaryota</taxon>
        <taxon>Fungi</taxon>
        <taxon>Fungi incertae sedis</taxon>
        <taxon>Zoopagomycota</taxon>
        <taxon>Entomophthoromycotina</taxon>
        <taxon>Entomophthoromycetes</taxon>
        <taxon>Entomophthorales</taxon>
        <taxon>Ancylistaceae</taxon>
        <taxon>Conidiobolus</taxon>
    </lineage>
</organism>
<proteinExistence type="predicted"/>
<reference evidence="6 7" key="1">
    <citation type="journal article" date="2015" name="Genome Biol. Evol.">
        <title>Phylogenomic analyses indicate that early fungi evolved digesting cell walls of algal ancestors of land plants.</title>
        <authorList>
            <person name="Chang Y."/>
            <person name="Wang S."/>
            <person name="Sekimoto S."/>
            <person name="Aerts A.L."/>
            <person name="Choi C."/>
            <person name="Clum A."/>
            <person name="LaButti K.M."/>
            <person name="Lindquist E.A."/>
            <person name="Yee Ngan C."/>
            <person name="Ohm R.A."/>
            <person name="Salamov A.A."/>
            <person name="Grigoriev I.V."/>
            <person name="Spatafora J.W."/>
            <person name="Berbee M.L."/>
        </authorList>
    </citation>
    <scope>NUCLEOTIDE SEQUENCE [LARGE SCALE GENOMIC DNA]</scope>
    <source>
        <strain evidence="6 7">NRRL 28638</strain>
    </source>
</reference>
<dbReference type="GO" id="GO:0035925">
    <property type="term" value="F:mRNA 3'-UTR AU-rich region binding"/>
    <property type="evidence" value="ECO:0007669"/>
    <property type="project" value="TreeGrafter"/>
</dbReference>
<dbReference type="CDD" id="cd05286">
    <property type="entry name" value="QOR2"/>
    <property type="match status" value="1"/>
</dbReference>
<sequence length="323" mass="34628">MTTFKAITFEQHGDVNVLNYSELQKTSPGSAQVLVKNKSIGVNYIDLYHRDGSHPAPVTGILGVEAAGTVEEVGSEVTDLSVGDRVVYLGFGTYGEYTIVDRKSIAKVPDFVSLDTAAAIYAQGVTALTLVKGTYKIKKGDVAVVHAAAGGTGQQIIKLAKHLGATVIGITSSDEKAKIAFEVGSDHVINYRTEDIAKRVLEITNGQGADVIYDSIGKSTFESSLESVKKFGTFISFGKASGEVEPFNINKLTAKNTMFTSSTAYNYIGTQEEVAFWAEDLFNLYKEGAVHENIHKIYPLSEAKQAQIDLAGGNTTGKLLLVV</sequence>
<dbReference type="Proteomes" id="UP000070444">
    <property type="component" value="Unassembled WGS sequence"/>
</dbReference>
<dbReference type="FunFam" id="3.40.50.720:FF:000053">
    <property type="entry name" value="Quinone oxidoreductase 1"/>
    <property type="match status" value="1"/>
</dbReference>
<keyword evidence="1" id="KW-0521">NADP</keyword>
<dbReference type="InterPro" id="IPR047618">
    <property type="entry name" value="QOR-like"/>
</dbReference>
<dbReference type="InterPro" id="IPR036291">
    <property type="entry name" value="NAD(P)-bd_dom_sf"/>
</dbReference>
<dbReference type="Pfam" id="PF08240">
    <property type="entry name" value="ADH_N"/>
    <property type="match status" value="1"/>
</dbReference>
<dbReference type="InterPro" id="IPR020843">
    <property type="entry name" value="ER"/>
</dbReference>
<evidence type="ECO:0000313" key="7">
    <source>
        <dbReference type="Proteomes" id="UP000070444"/>
    </source>
</evidence>
<evidence type="ECO:0000256" key="1">
    <source>
        <dbReference type="ARBA" id="ARBA00022857"/>
    </source>
</evidence>
<dbReference type="SMART" id="SM00829">
    <property type="entry name" value="PKS_ER"/>
    <property type="match status" value="1"/>
</dbReference>
<evidence type="ECO:0000259" key="5">
    <source>
        <dbReference type="SMART" id="SM00829"/>
    </source>
</evidence>
<accession>A0A137NR34</accession>
<evidence type="ECO:0000256" key="2">
    <source>
        <dbReference type="ARBA" id="ARBA00023002"/>
    </source>
</evidence>
<keyword evidence="7" id="KW-1185">Reference proteome</keyword>